<dbReference type="Gene3D" id="2.30.40.10">
    <property type="entry name" value="Urease, subunit C, domain 1"/>
    <property type="match status" value="1"/>
</dbReference>
<accession>A0ABW6QZ25</accession>
<dbReference type="SUPFAM" id="SSF51338">
    <property type="entry name" value="Composite domain of metallo-dependent hydrolases"/>
    <property type="match status" value="1"/>
</dbReference>
<dbReference type="Gene3D" id="1.20.58.520">
    <property type="entry name" value="Amidohydrolase"/>
    <property type="match status" value="1"/>
</dbReference>
<dbReference type="Pfam" id="PF01979">
    <property type="entry name" value="Amidohydro_1"/>
    <property type="match status" value="1"/>
</dbReference>
<dbReference type="InterPro" id="IPR032466">
    <property type="entry name" value="Metal_Hydrolase"/>
</dbReference>
<organism evidence="2 3">
    <name type="scientific">Nocardia suismassiliense</name>
    <dbReference type="NCBI Taxonomy" id="2077092"/>
    <lineage>
        <taxon>Bacteria</taxon>
        <taxon>Bacillati</taxon>
        <taxon>Actinomycetota</taxon>
        <taxon>Actinomycetes</taxon>
        <taxon>Mycobacteriales</taxon>
        <taxon>Nocardiaceae</taxon>
        <taxon>Nocardia</taxon>
    </lineage>
</organism>
<dbReference type="Gene3D" id="3.30.110.90">
    <property type="entry name" value="Amidohydrolase"/>
    <property type="match status" value="1"/>
</dbReference>
<evidence type="ECO:0000313" key="2">
    <source>
        <dbReference type="EMBL" id="MFF3226526.1"/>
    </source>
</evidence>
<dbReference type="InterPro" id="IPR011059">
    <property type="entry name" value="Metal-dep_hydrolase_composite"/>
</dbReference>
<protein>
    <submittedName>
        <fullName evidence="2">Amidohydrolase family protein</fullName>
    </submittedName>
</protein>
<dbReference type="SUPFAM" id="SSF51556">
    <property type="entry name" value="Metallo-dependent hydrolases"/>
    <property type="match status" value="1"/>
</dbReference>
<feature type="domain" description="Amidohydrolase-related" evidence="1">
    <location>
        <begin position="53"/>
        <end position="355"/>
    </location>
</feature>
<keyword evidence="3" id="KW-1185">Reference proteome</keyword>
<dbReference type="InterPro" id="IPR051781">
    <property type="entry name" value="Metallo-dep_Hydrolase"/>
</dbReference>
<name>A0ABW6QZ25_9NOCA</name>
<dbReference type="EMBL" id="JBIAPI010000008">
    <property type="protein sequence ID" value="MFF3226526.1"/>
    <property type="molecule type" value="Genomic_DNA"/>
</dbReference>
<dbReference type="Proteomes" id="UP001601948">
    <property type="component" value="Unassembled WGS sequence"/>
</dbReference>
<evidence type="ECO:0000259" key="1">
    <source>
        <dbReference type="Pfam" id="PF01979"/>
    </source>
</evidence>
<dbReference type="RefSeq" id="WP_387721820.1">
    <property type="nucleotide sequence ID" value="NZ_JBIAPI010000008.1"/>
</dbReference>
<reference evidence="2 3" key="1">
    <citation type="submission" date="2024-10" db="EMBL/GenBank/DDBJ databases">
        <title>The Natural Products Discovery Center: Release of the First 8490 Sequenced Strains for Exploring Actinobacteria Biosynthetic Diversity.</title>
        <authorList>
            <person name="Kalkreuter E."/>
            <person name="Kautsar S.A."/>
            <person name="Yang D."/>
            <person name="Bader C.D."/>
            <person name="Teijaro C.N."/>
            <person name="Fluegel L."/>
            <person name="Davis C.M."/>
            <person name="Simpson J.R."/>
            <person name="Lauterbach L."/>
            <person name="Steele A.D."/>
            <person name="Gui C."/>
            <person name="Meng S."/>
            <person name="Li G."/>
            <person name="Viehrig K."/>
            <person name="Ye F."/>
            <person name="Su P."/>
            <person name="Kiefer A.F."/>
            <person name="Nichols A."/>
            <person name="Cepeda A.J."/>
            <person name="Yan W."/>
            <person name="Fan B."/>
            <person name="Jiang Y."/>
            <person name="Adhikari A."/>
            <person name="Zheng C.-J."/>
            <person name="Schuster L."/>
            <person name="Cowan T.M."/>
            <person name="Smanski M.J."/>
            <person name="Chevrette M.G."/>
            <person name="De Carvalho L.P.S."/>
            <person name="Shen B."/>
        </authorList>
    </citation>
    <scope>NUCLEOTIDE SEQUENCE [LARGE SCALE GENOMIC DNA]</scope>
    <source>
        <strain evidence="2 3">NPDC003040</strain>
    </source>
</reference>
<gene>
    <name evidence="2" type="ORF">ACFYV7_27285</name>
</gene>
<evidence type="ECO:0000313" key="3">
    <source>
        <dbReference type="Proteomes" id="UP001601948"/>
    </source>
</evidence>
<dbReference type="PANTHER" id="PTHR43135">
    <property type="entry name" value="ALPHA-D-RIBOSE 1-METHYLPHOSPHONATE 5-TRIPHOSPHATE DIPHOSPHATASE"/>
    <property type="match status" value="1"/>
</dbReference>
<dbReference type="Gene3D" id="3.40.50.10910">
    <property type="entry name" value="Amidohydrolase"/>
    <property type="match status" value="1"/>
</dbReference>
<sequence>MTVDSPAIGKTALRNVRVFDGAELTEPTTVVIDGAVIGTDAGGAESIDGHGAILLPGLIDAHVHLHGPESLDQLVAHGVTTALDMTTWPPEHLAALRNQPGTTDIRSAGTPIIGPGGTHARIPGMAEHAVIHGPEAAEAMVAERAAAGSDYIKLVLEAPGEGGPDEASAKAVITAARAKDLRIVIHAVSLGAYALALDVGGDVITHVPMDGQLPAEAVRRMAEEGRVAAPTLVMMQGVATTLGILGFADCLASVATLHAAGVPVLAGSDANAEPGVPFQPAHGDSLHRELELLVTAGLPPAEALRAATAAPAAHFGLSDRGTIAPGMRADLVLLDGDPLADIHATRAITQVWCGGVSHAMS</sequence>
<dbReference type="InterPro" id="IPR006680">
    <property type="entry name" value="Amidohydro-rel"/>
</dbReference>
<dbReference type="PANTHER" id="PTHR43135:SF3">
    <property type="entry name" value="ALPHA-D-RIBOSE 1-METHYLPHOSPHONATE 5-TRIPHOSPHATE DIPHOSPHATASE"/>
    <property type="match status" value="1"/>
</dbReference>
<proteinExistence type="predicted"/>
<comment type="caution">
    <text evidence="2">The sequence shown here is derived from an EMBL/GenBank/DDBJ whole genome shotgun (WGS) entry which is preliminary data.</text>
</comment>